<dbReference type="PROSITE" id="PS51897">
    <property type="entry name" value="ANNEXIN_2"/>
    <property type="match status" value="1"/>
</dbReference>
<dbReference type="InterPro" id="IPR018502">
    <property type="entry name" value="Annexin_repeat"/>
</dbReference>
<dbReference type="PANTHER" id="PTHR10502">
    <property type="entry name" value="ANNEXIN"/>
    <property type="match status" value="1"/>
</dbReference>
<evidence type="ECO:0000256" key="1">
    <source>
        <dbReference type="ARBA" id="ARBA00007831"/>
    </source>
</evidence>
<evidence type="ECO:0000313" key="4">
    <source>
        <dbReference type="EMBL" id="PIO63914.1"/>
    </source>
</evidence>
<dbReference type="Pfam" id="PF00191">
    <property type="entry name" value="Annexin"/>
    <property type="match status" value="1"/>
</dbReference>
<accession>A0A2G9U150</accession>
<dbReference type="OrthoDB" id="37886at2759"/>
<comment type="similarity">
    <text evidence="1">Belongs to the annexin family.</text>
</comment>
<protein>
    <submittedName>
        <fullName evidence="4">Annexin</fullName>
    </submittedName>
</protein>
<keyword evidence="2" id="KW-0677">Repeat</keyword>
<reference evidence="4 5" key="1">
    <citation type="submission" date="2015-09" db="EMBL/GenBank/DDBJ databases">
        <title>Draft genome of the parasitic nematode Teladorsagia circumcincta isolate WARC Sus (inbred).</title>
        <authorList>
            <person name="Mitreva M."/>
        </authorList>
    </citation>
    <scope>NUCLEOTIDE SEQUENCE [LARGE SCALE GENOMIC DNA]</scope>
    <source>
        <strain evidence="4 5">S</strain>
    </source>
</reference>
<dbReference type="PANTHER" id="PTHR10502:SF177">
    <property type="entry name" value="ANNEXIN B10"/>
    <property type="match status" value="1"/>
</dbReference>
<dbReference type="GO" id="GO:0001786">
    <property type="term" value="F:phosphatidylserine binding"/>
    <property type="evidence" value="ECO:0007669"/>
    <property type="project" value="TreeGrafter"/>
</dbReference>
<name>A0A2G9U150_TELCI</name>
<dbReference type="GO" id="GO:0012506">
    <property type="term" value="C:vesicle membrane"/>
    <property type="evidence" value="ECO:0007669"/>
    <property type="project" value="TreeGrafter"/>
</dbReference>
<dbReference type="GO" id="GO:0005886">
    <property type="term" value="C:plasma membrane"/>
    <property type="evidence" value="ECO:0007669"/>
    <property type="project" value="TreeGrafter"/>
</dbReference>
<feature type="non-terminal residue" evidence="4">
    <location>
        <position position="1"/>
    </location>
</feature>
<dbReference type="InterPro" id="IPR001464">
    <property type="entry name" value="Annexin"/>
</dbReference>
<dbReference type="SUPFAM" id="SSF47874">
    <property type="entry name" value="Annexin"/>
    <property type="match status" value="1"/>
</dbReference>
<proteinExistence type="inferred from homology"/>
<dbReference type="EMBL" id="KZ350401">
    <property type="protein sequence ID" value="PIO63914.1"/>
    <property type="molecule type" value="Genomic_DNA"/>
</dbReference>
<dbReference type="InterPro" id="IPR037104">
    <property type="entry name" value="Annexin_sf"/>
</dbReference>
<evidence type="ECO:0000256" key="3">
    <source>
        <dbReference type="ARBA" id="ARBA00023216"/>
    </source>
</evidence>
<sequence>RQSGIAALWGYGSLATSPIMRNEMSQALVMVSQSKPKFFAHQIHNAIKGLGVRDKDLIRVLVSRAEIDLATIQMDFERIFNKSLEQNGTGAEGGAKNLFL</sequence>
<dbReference type="GO" id="GO:0005509">
    <property type="term" value="F:calcium ion binding"/>
    <property type="evidence" value="ECO:0007669"/>
    <property type="project" value="InterPro"/>
</dbReference>
<keyword evidence="5" id="KW-1185">Reference proteome</keyword>
<evidence type="ECO:0000313" key="5">
    <source>
        <dbReference type="Proteomes" id="UP000230423"/>
    </source>
</evidence>
<dbReference type="Proteomes" id="UP000230423">
    <property type="component" value="Unassembled WGS sequence"/>
</dbReference>
<dbReference type="GO" id="GO:0005634">
    <property type="term" value="C:nucleus"/>
    <property type="evidence" value="ECO:0007669"/>
    <property type="project" value="TreeGrafter"/>
</dbReference>
<evidence type="ECO:0000256" key="2">
    <source>
        <dbReference type="ARBA" id="ARBA00022737"/>
    </source>
</evidence>
<dbReference type="PRINTS" id="PR00196">
    <property type="entry name" value="ANNEXIN"/>
</dbReference>
<keyword evidence="3" id="KW-0041">Annexin</keyword>
<dbReference type="GO" id="GO:0043395">
    <property type="term" value="F:heparan sulfate proteoglycan binding"/>
    <property type="evidence" value="ECO:0007669"/>
    <property type="project" value="TreeGrafter"/>
</dbReference>
<dbReference type="AlphaFoldDB" id="A0A2G9U150"/>
<gene>
    <name evidence="4" type="ORF">TELCIR_14473</name>
</gene>
<organism evidence="4 5">
    <name type="scientific">Teladorsagia circumcincta</name>
    <name type="common">Brown stomach worm</name>
    <name type="synonym">Ostertagia circumcincta</name>
    <dbReference type="NCBI Taxonomy" id="45464"/>
    <lineage>
        <taxon>Eukaryota</taxon>
        <taxon>Metazoa</taxon>
        <taxon>Ecdysozoa</taxon>
        <taxon>Nematoda</taxon>
        <taxon>Chromadorea</taxon>
        <taxon>Rhabditida</taxon>
        <taxon>Rhabditina</taxon>
        <taxon>Rhabditomorpha</taxon>
        <taxon>Strongyloidea</taxon>
        <taxon>Trichostrongylidae</taxon>
        <taxon>Teladorsagia</taxon>
    </lineage>
</organism>
<dbReference type="GO" id="GO:0005737">
    <property type="term" value="C:cytoplasm"/>
    <property type="evidence" value="ECO:0007669"/>
    <property type="project" value="TreeGrafter"/>
</dbReference>
<dbReference type="Gene3D" id="1.10.220.10">
    <property type="entry name" value="Annexin"/>
    <property type="match status" value="1"/>
</dbReference>
<dbReference type="GO" id="GO:0005544">
    <property type="term" value="F:calcium-dependent phospholipid binding"/>
    <property type="evidence" value="ECO:0007669"/>
    <property type="project" value="InterPro"/>
</dbReference>